<evidence type="ECO:0000259" key="1">
    <source>
        <dbReference type="Pfam" id="PF04851"/>
    </source>
</evidence>
<name>A0A1M5QH25_9FIRM</name>
<evidence type="ECO:0000313" key="2">
    <source>
        <dbReference type="EMBL" id="SHH13417.1"/>
    </source>
</evidence>
<dbReference type="Gene3D" id="3.40.50.300">
    <property type="entry name" value="P-loop containing nucleotide triphosphate hydrolases"/>
    <property type="match status" value="1"/>
</dbReference>
<organism evidence="2 3">
    <name type="scientific">Tepidibacter thalassicus DSM 15285</name>
    <dbReference type="NCBI Taxonomy" id="1123350"/>
    <lineage>
        <taxon>Bacteria</taxon>
        <taxon>Bacillati</taxon>
        <taxon>Bacillota</taxon>
        <taxon>Clostridia</taxon>
        <taxon>Peptostreptococcales</taxon>
        <taxon>Peptostreptococcaceae</taxon>
        <taxon>Tepidibacter</taxon>
    </lineage>
</organism>
<feature type="domain" description="Helicase/UvrB N-terminal" evidence="1">
    <location>
        <begin position="140"/>
        <end position="290"/>
    </location>
</feature>
<dbReference type="AlphaFoldDB" id="A0A1M5QH25"/>
<dbReference type="GO" id="GO:0005524">
    <property type="term" value="F:ATP binding"/>
    <property type="evidence" value="ECO:0007669"/>
    <property type="project" value="InterPro"/>
</dbReference>
<dbReference type="GO" id="GO:0003677">
    <property type="term" value="F:DNA binding"/>
    <property type="evidence" value="ECO:0007669"/>
    <property type="project" value="InterPro"/>
</dbReference>
<dbReference type="Proteomes" id="UP000242520">
    <property type="component" value="Unassembled WGS sequence"/>
</dbReference>
<dbReference type="EMBL" id="FQXH01000008">
    <property type="protein sequence ID" value="SHH13417.1"/>
    <property type="molecule type" value="Genomic_DNA"/>
</dbReference>
<proteinExistence type="predicted"/>
<protein>
    <submittedName>
        <fullName evidence="2">Type III restriction enzyme, res subunit</fullName>
    </submittedName>
</protein>
<dbReference type="Pfam" id="PF04851">
    <property type="entry name" value="ResIII"/>
    <property type="match status" value="1"/>
</dbReference>
<gene>
    <name evidence="2" type="ORF">SAMN02744040_00947</name>
</gene>
<dbReference type="InterPro" id="IPR027417">
    <property type="entry name" value="P-loop_NTPase"/>
</dbReference>
<accession>A0A1M5QH25</accession>
<dbReference type="RefSeq" id="WP_242939237.1">
    <property type="nucleotide sequence ID" value="NZ_FQXH01000008.1"/>
</dbReference>
<dbReference type="InterPro" id="IPR006935">
    <property type="entry name" value="Helicase/UvrB_N"/>
</dbReference>
<dbReference type="GO" id="GO:0016787">
    <property type="term" value="F:hydrolase activity"/>
    <property type="evidence" value="ECO:0007669"/>
    <property type="project" value="InterPro"/>
</dbReference>
<evidence type="ECO:0000313" key="3">
    <source>
        <dbReference type="Proteomes" id="UP000242520"/>
    </source>
</evidence>
<keyword evidence="3" id="KW-1185">Reference proteome</keyword>
<reference evidence="3" key="1">
    <citation type="submission" date="2016-11" db="EMBL/GenBank/DDBJ databases">
        <authorList>
            <person name="Varghese N."/>
            <person name="Submissions S."/>
        </authorList>
    </citation>
    <scope>NUCLEOTIDE SEQUENCE [LARGE SCALE GENOMIC DNA]</scope>
    <source>
        <strain evidence="3">DSM 15285</strain>
    </source>
</reference>
<sequence length="1055" mass="124382">MLEVKFYNQLVLYKYFLKLFNVDDFSKLKDALKAPSLEELDENNISEIYSQIIFKKLFSSELNKDILLQYDQNIVKHTFRISRKREEKIKWKYFQYLSLLFTEIYLDRYFSDKSALLKSLNEFVDEFNNDLPKKQHIEKYTEQDLSKLAFWNATGSGKTLLMHINILQFMHYARKYGKSKDINKIILLTPNEGLSNQHKNEFELSDLKAELFSQDLFGFSIKEEIDKIQIIDIHKIKDEKGVKTFSVEAFEGNNLVLVDEGHRGSSGDDWKEKRDKLCEEGFSFEYSATFGQAIGAATGKKKEILRQEYAKCILFDYSYKFFYEDGYGKDYKIFNMQDDNIEEQRNLYLTACVLSYYQQLKLFKDKRQEFISYRIEKPLCIFVGGKVKAVRTERGKKVSDVVDVLLFLSEFIKEKRRSIEYIERLLNGRSGLLSSDKKDLFENNFDYLINKEVTAQKTYDEILKEVFLTTSADVNLHIDNLKGADGEIGLRAGDNDYFGVINVGDVNNLLKLCEENELSTDTRDFSDSLFKNINDKDSKINILIGSKKFSEGWSSWRVSTMGLMNIGKKEGSEIIQLFGRGVRLKGYKFSLKRSSEIDEIKGKRPKFIDYIETLNIFGIRSDYMAQFKEYLDDEGVPTEEPVKIVIPTISTFDKNKKLKTLQVKKGLNFKKNGPKPVLDMPTAYMQNNKVVLDWYPRIQAIQSRQLKQQSIANMEMYYLEDKNLAFLDYDKIYFEIQNFKNERSWYNLIIHKDKIKEILKDKSWYKLFIPKEELEFSSRGFKDVEKWQEIATILMKKYIDKFYKTKKKEWELPHLEYVEVNESDKKLIEDEYRFEINRDETALITKINQLKEAIEQGKLKDLDFKNFNQGRFYPFAFEKHLFNPLIHITKGTTTIKVKPVHLNEGERDIVLLLKDYFEKNNDFFKDKELYLLRNKAGKDGVGFFEADNFYSDFILWILHDKRQYVTFIDPKGLRNLKGETDVKIEFNKTIKDIQERLKDQDSNITLNSFIMSVTPYEDISWWGKGMTKADFAKKNVLFIADKEKAIEQMLRKIIS</sequence>
<dbReference type="SUPFAM" id="SSF52540">
    <property type="entry name" value="P-loop containing nucleoside triphosphate hydrolases"/>
    <property type="match status" value="2"/>
</dbReference>
<dbReference type="STRING" id="1123350.SAMN02744040_00947"/>